<organism evidence="2 3">
    <name type="scientific">Leptotrombidium deliense</name>
    <dbReference type="NCBI Taxonomy" id="299467"/>
    <lineage>
        <taxon>Eukaryota</taxon>
        <taxon>Metazoa</taxon>
        <taxon>Ecdysozoa</taxon>
        <taxon>Arthropoda</taxon>
        <taxon>Chelicerata</taxon>
        <taxon>Arachnida</taxon>
        <taxon>Acari</taxon>
        <taxon>Acariformes</taxon>
        <taxon>Trombidiformes</taxon>
        <taxon>Prostigmata</taxon>
        <taxon>Anystina</taxon>
        <taxon>Parasitengona</taxon>
        <taxon>Trombiculoidea</taxon>
        <taxon>Trombiculidae</taxon>
        <taxon>Leptotrombidium</taxon>
    </lineage>
</organism>
<accession>A0A443SMV0</accession>
<dbReference type="PANTHER" id="PTHR46590:SF1">
    <property type="entry name" value="PHOSPHATIDYLINOSITOL TRANSFER PROTEIN CSR1"/>
    <property type="match status" value="1"/>
</dbReference>
<reference evidence="2 3" key="1">
    <citation type="journal article" date="2018" name="Gigascience">
        <title>Genomes of trombidid mites reveal novel predicted allergens and laterally-transferred genes associated with secondary metabolism.</title>
        <authorList>
            <person name="Dong X."/>
            <person name="Chaisiri K."/>
            <person name="Xia D."/>
            <person name="Armstrong S.D."/>
            <person name="Fang Y."/>
            <person name="Donnelly M.J."/>
            <person name="Kadowaki T."/>
            <person name="McGarry J.W."/>
            <person name="Darby A.C."/>
            <person name="Makepeace B.L."/>
        </authorList>
    </citation>
    <scope>NUCLEOTIDE SEQUENCE [LARGE SCALE GENOMIC DNA]</scope>
    <source>
        <strain evidence="2">UoL-UT</strain>
    </source>
</reference>
<comment type="caution">
    <text evidence="2">The sequence shown here is derived from an EMBL/GenBank/DDBJ whole genome shotgun (WGS) entry which is preliminary data.</text>
</comment>
<dbReference type="OrthoDB" id="6504392at2759"/>
<dbReference type="PROSITE" id="PS50191">
    <property type="entry name" value="CRAL_TRIO"/>
    <property type="match status" value="1"/>
</dbReference>
<dbReference type="CDD" id="cd00170">
    <property type="entry name" value="SEC14"/>
    <property type="match status" value="1"/>
</dbReference>
<evidence type="ECO:0000259" key="1">
    <source>
        <dbReference type="PROSITE" id="PS50191"/>
    </source>
</evidence>
<protein>
    <submittedName>
        <fullName evidence="2">Motile sperm domain-containing protein 2-like protein</fullName>
    </submittedName>
</protein>
<keyword evidence="3" id="KW-1185">Reference proteome</keyword>
<name>A0A443SMV0_9ACAR</name>
<dbReference type="Gene3D" id="3.40.525.10">
    <property type="entry name" value="CRAL-TRIO lipid binding domain"/>
    <property type="match status" value="1"/>
</dbReference>
<evidence type="ECO:0000313" key="2">
    <source>
        <dbReference type="EMBL" id="RWS28849.1"/>
    </source>
</evidence>
<dbReference type="Pfam" id="PF00650">
    <property type="entry name" value="CRAL_TRIO"/>
    <property type="match status" value="1"/>
</dbReference>
<dbReference type="Proteomes" id="UP000288716">
    <property type="component" value="Unassembled WGS sequence"/>
</dbReference>
<dbReference type="SUPFAM" id="SSF52087">
    <property type="entry name" value="CRAL/TRIO domain"/>
    <property type="match status" value="1"/>
</dbReference>
<dbReference type="InterPro" id="IPR001251">
    <property type="entry name" value="CRAL-TRIO_dom"/>
</dbReference>
<sequence>MLMKIDAMAVEKGEEFGYTVVFDLTGVTLSNYDLPELVFVIDFFCRYMSSSLKHVLVNNLPWYFKPFVSIALSFVPQEWKQVIKFMGKNDIFKYIEKKHVPKFLGGTCEQSHKAVPQGCRSVREIAKEQFDVYNVTDEKVVKLLKSYEKMFEED</sequence>
<dbReference type="EMBL" id="NCKV01001184">
    <property type="protein sequence ID" value="RWS28849.1"/>
    <property type="molecule type" value="Genomic_DNA"/>
</dbReference>
<dbReference type="AlphaFoldDB" id="A0A443SMV0"/>
<dbReference type="InterPro" id="IPR052432">
    <property type="entry name" value="PITP/CRAL-TRIO"/>
</dbReference>
<proteinExistence type="predicted"/>
<evidence type="ECO:0000313" key="3">
    <source>
        <dbReference type="Proteomes" id="UP000288716"/>
    </source>
</evidence>
<dbReference type="InterPro" id="IPR036865">
    <property type="entry name" value="CRAL-TRIO_dom_sf"/>
</dbReference>
<dbReference type="PANTHER" id="PTHR46590">
    <property type="entry name" value="PHOSPHATIDYLINOSITOL TRANSFER PROTEIN CSR1-RELATED"/>
    <property type="match status" value="1"/>
</dbReference>
<feature type="domain" description="CRAL-TRIO" evidence="1">
    <location>
        <begin position="1"/>
        <end position="112"/>
    </location>
</feature>
<gene>
    <name evidence="2" type="ORF">B4U80_12768</name>
</gene>
<dbReference type="VEuPathDB" id="VectorBase:LDEU003192"/>